<accession>A0A7G1KE64</accession>
<dbReference type="AlphaFoldDB" id="A0A7G1KE64"/>
<gene>
    <name evidence="4" type="ORF">NWFMUON74_12990</name>
</gene>
<dbReference type="GeneID" id="80345899"/>
<dbReference type="PROSITE" id="PS50263">
    <property type="entry name" value="CN_HYDROLASE"/>
    <property type="match status" value="1"/>
</dbReference>
<evidence type="ECO:0000259" key="3">
    <source>
        <dbReference type="PROSITE" id="PS50263"/>
    </source>
</evidence>
<dbReference type="Gene3D" id="3.60.110.10">
    <property type="entry name" value="Carbon-nitrogen hydrolase"/>
    <property type="match status" value="1"/>
</dbReference>
<dbReference type="Pfam" id="PF00795">
    <property type="entry name" value="CN_hydrolase"/>
    <property type="match status" value="1"/>
</dbReference>
<evidence type="ECO:0000313" key="5">
    <source>
        <dbReference type="Proteomes" id="UP000516173"/>
    </source>
</evidence>
<keyword evidence="5" id="KW-1185">Reference proteome</keyword>
<dbReference type="CDD" id="cd07581">
    <property type="entry name" value="nitrilase_3"/>
    <property type="match status" value="1"/>
</dbReference>
<evidence type="ECO:0000256" key="2">
    <source>
        <dbReference type="SAM" id="MobiDB-lite"/>
    </source>
</evidence>
<organism evidence="4 5">
    <name type="scientific">Nocardia wallacei</name>
    <dbReference type="NCBI Taxonomy" id="480035"/>
    <lineage>
        <taxon>Bacteria</taxon>
        <taxon>Bacillati</taxon>
        <taxon>Actinomycetota</taxon>
        <taxon>Actinomycetes</taxon>
        <taxon>Mycobacteriales</taxon>
        <taxon>Nocardiaceae</taxon>
        <taxon>Nocardia</taxon>
    </lineage>
</organism>
<feature type="domain" description="CN hydrolase" evidence="3">
    <location>
        <begin position="64"/>
        <end position="306"/>
    </location>
</feature>
<evidence type="ECO:0000256" key="1">
    <source>
        <dbReference type="ARBA" id="ARBA00010613"/>
    </source>
</evidence>
<dbReference type="Proteomes" id="UP000516173">
    <property type="component" value="Chromosome"/>
</dbReference>
<dbReference type="GO" id="GO:0016787">
    <property type="term" value="F:hydrolase activity"/>
    <property type="evidence" value="ECO:0007669"/>
    <property type="project" value="UniProtKB-KW"/>
</dbReference>
<comment type="similarity">
    <text evidence="1">Belongs to the carbon-nitrogen hydrolase superfamily. NIT1/NIT2 family.</text>
</comment>
<dbReference type="InterPro" id="IPR003010">
    <property type="entry name" value="C-N_Hydrolase"/>
</dbReference>
<keyword evidence="4" id="KW-0378">Hydrolase</keyword>
<sequence length="329" mass="34060">MQPHEPTVPGITGTPAHSAGDATSVVVSYSGATAMGAPRPSTAAGPEPGGGTAPAEAAEPARSVDVAVVQFAPYTDKDANLAMLREQVRAAAEHGARVVVAPEYSMFAVTRLDRRVIDAAEPITGPWVDSLRGLAAEFGVHLVAGVAEAPGGGAAEHIYNTLVAAGPDAEFAAVYRKVHLYDAFGFRESEVVLPGEITDPAVFTVDGVVFGLQTCFDLRFPEGCRRVAAAGAHVLLLAAQWIPGPAKVDQWTTLLRARAIENTVYVAAADQAGPRGAGASMIVDPAGTLLAELGETSGIATARVDLAHLEQVRATNPSLSLRRFTVEPG</sequence>
<protein>
    <submittedName>
        <fullName evidence="4">Hydrolase</fullName>
    </submittedName>
</protein>
<evidence type="ECO:0000313" key="4">
    <source>
        <dbReference type="EMBL" id="BCK53527.1"/>
    </source>
</evidence>
<dbReference type="PANTHER" id="PTHR23088:SF27">
    <property type="entry name" value="DEAMINATED GLUTATHIONE AMIDASE"/>
    <property type="match status" value="1"/>
</dbReference>
<dbReference type="RefSeq" id="WP_269475321.1">
    <property type="nucleotide sequence ID" value="NZ_AP023396.1"/>
</dbReference>
<reference evidence="4 5" key="1">
    <citation type="submission" date="2020-08" db="EMBL/GenBank/DDBJ databases">
        <title>Genome Sequencing of Nocardia wallacei strain FMUON74 and assembly.</title>
        <authorList>
            <person name="Toyokawa M."/>
            <person name="Uesaka K."/>
        </authorList>
    </citation>
    <scope>NUCLEOTIDE SEQUENCE [LARGE SCALE GENOMIC DNA]</scope>
    <source>
        <strain evidence="4 5">FMUON74</strain>
    </source>
</reference>
<proteinExistence type="inferred from homology"/>
<dbReference type="EMBL" id="AP023396">
    <property type="protein sequence ID" value="BCK53527.1"/>
    <property type="molecule type" value="Genomic_DNA"/>
</dbReference>
<name>A0A7G1KE64_9NOCA</name>
<dbReference type="SUPFAM" id="SSF56317">
    <property type="entry name" value="Carbon-nitrogen hydrolase"/>
    <property type="match status" value="1"/>
</dbReference>
<dbReference type="PANTHER" id="PTHR23088">
    <property type="entry name" value="NITRILASE-RELATED"/>
    <property type="match status" value="1"/>
</dbReference>
<feature type="region of interest" description="Disordered" evidence="2">
    <location>
        <begin position="36"/>
        <end position="58"/>
    </location>
</feature>
<dbReference type="InterPro" id="IPR036526">
    <property type="entry name" value="C-N_Hydrolase_sf"/>
</dbReference>
<dbReference type="KEGG" id="nwl:NWFMUON74_12990"/>